<evidence type="ECO:0000313" key="3">
    <source>
        <dbReference type="Proteomes" id="UP000636010"/>
    </source>
</evidence>
<feature type="domain" description="DUF2383" evidence="1">
    <location>
        <begin position="7"/>
        <end position="114"/>
    </location>
</feature>
<name>A0ABQ1LB14_9BACT</name>
<dbReference type="SUPFAM" id="SSF47240">
    <property type="entry name" value="Ferritin-like"/>
    <property type="match status" value="1"/>
</dbReference>
<evidence type="ECO:0000259" key="1">
    <source>
        <dbReference type="Pfam" id="PF09537"/>
    </source>
</evidence>
<reference evidence="3" key="1">
    <citation type="journal article" date="2019" name="Int. J. Syst. Evol. Microbiol.">
        <title>The Global Catalogue of Microorganisms (GCM) 10K type strain sequencing project: providing services to taxonomists for standard genome sequencing and annotation.</title>
        <authorList>
            <consortium name="The Broad Institute Genomics Platform"/>
            <consortium name="The Broad Institute Genome Sequencing Center for Infectious Disease"/>
            <person name="Wu L."/>
            <person name="Ma J."/>
        </authorList>
    </citation>
    <scope>NUCLEOTIDE SEQUENCE [LARGE SCALE GENOMIC DNA]</scope>
    <source>
        <strain evidence="3">CGMCC 1.10832</strain>
    </source>
</reference>
<evidence type="ECO:0000313" key="2">
    <source>
        <dbReference type="EMBL" id="GGC21479.1"/>
    </source>
</evidence>
<accession>A0ABQ1LB14</accession>
<gene>
    <name evidence="2" type="ORF">GCM10011506_03380</name>
</gene>
<dbReference type="NCBIfam" id="TIGR02284">
    <property type="entry name" value="PA2169 family four-helix-bundle protein"/>
    <property type="match status" value="1"/>
</dbReference>
<keyword evidence="3" id="KW-1185">Reference proteome</keyword>
<dbReference type="RefSeq" id="WP_188460076.1">
    <property type="nucleotide sequence ID" value="NZ_BAABHU010000001.1"/>
</dbReference>
<dbReference type="InterPro" id="IPR012347">
    <property type="entry name" value="Ferritin-like"/>
</dbReference>
<dbReference type="Proteomes" id="UP000636010">
    <property type="component" value="Unassembled WGS sequence"/>
</dbReference>
<comment type="caution">
    <text evidence="2">The sequence shown here is derived from an EMBL/GenBank/DDBJ whole genome shotgun (WGS) entry which is preliminary data.</text>
</comment>
<dbReference type="CDD" id="cd00657">
    <property type="entry name" value="Ferritin_like"/>
    <property type="match status" value="1"/>
</dbReference>
<sequence length="147" mass="16989">MNQQENIDSLNKLLTRNYDAEKGYQQIAEKTDRNDLKEFFRQSYKERYQFGHEIKEILQEYGAKPDKGSSALGDAHRAWIDLKDWLTGEDYEAIVNEAIRGEKSAIKDYEEIIDNSSLQVEHKRTLSDQLGAIKTAEAELESMSKVL</sequence>
<dbReference type="Pfam" id="PF09537">
    <property type="entry name" value="DUF2383"/>
    <property type="match status" value="1"/>
</dbReference>
<dbReference type="EMBL" id="BMEC01000001">
    <property type="protein sequence ID" value="GGC21479.1"/>
    <property type="molecule type" value="Genomic_DNA"/>
</dbReference>
<dbReference type="InterPro" id="IPR009078">
    <property type="entry name" value="Ferritin-like_SF"/>
</dbReference>
<proteinExistence type="predicted"/>
<dbReference type="InterPro" id="IPR011971">
    <property type="entry name" value="CHP02284"/>
</dbReference>
<dbReference type="Gene3D" id="1.20.1260.10">
    <property type="match status" value="1"/>
</dbReference>
<organism evidence="2 3">
    <name type="scientific">Marivirga lumbricoides</name>
    <dbReference type="NCBI Taxonomy" id="1046115"/>
    <lineage>
        <taxon>Bacteria</taxon>
        <taxon>Pseudomonadati</taxon>
        <taxon>Bacteroidota</taxon>
        <taxon>Cytophagia</taxon>
        <taxon>Cytophagales</taxon>
        <taxon>Marivirgaceae</taxon>
        <taxon>Marivirga</taxon>
    </lineage>
</organism>
<dbReference type="InterPro" id="IPR019052">
    <property type="entry name" value="DUF2383"/>
</dbReference>
<protein>
    <recommendedName>
        <fullName evidence="1">DUF2383 domain-containing protein</fullName>
    </recommendedName>
</protein>